<name>A0A4Q2DJU0_9AGAR</name>
<keyword evidence="2" id="KW-0175">Coiled coil</keyword>
<protein>
    <recommendedName>
        <fullName evidence="4">Mug135-like C-terminal domain-containing protein</fullName>
    </recommendedName>
</protein>
<dbReference type="Pfam" id="PF08593">
    <property type="entry name" value="Mug135_C"/>
    <property type="match status" value="1"/>
</dbReference>
<dbReference type="AlphaFoldDB" id="A0A4Q2DJU0"/>
<evidence type="ECO:0000313" key="6">
    <source>
        <dbReference type="Proteomes" id="UP000290288"/>
    </source>
</evidence>
<evidence type="ECO:0000259" key="4">
    <source>
        <dbReference type="Pfam" id="PF08593"/>
    </source>
</evidence>
<dbReference type="EMBL" id="SDEE01000231">
    <property type="protein sequence ID" value="RXW18935.1"/>
    <property type="molecule type" value="Genomic_DNA"/>
</dbReference>
<sequence length="227" mass="25523">MPPSEHELHATFAESLFNLKASMDAAINPMRLDRRGLQGLYEAGQAVQRALMPEQEQEPQPGAEQNQEKAGGVQEEGEDAGMDVDAAAQAPQWFKDFQTKLEEDLGAMKNELRNDLQTMKNELRNDLQTSKNEFRGKLNALFNRESVDGAFIPFVPVPNRNHRHPIEDANLPELRSVAAIVSLREDDPATFRNYLAFYGIVNDPVVNWEAKENMLIEAIGARRVLPL</sequence>
<comment type="caution">
    <text evidence="5">The sequence shown here is derived from an EMBL/GenBank/DDBJ whole genome shotgun (WGS) entry which is preliminary data.</text>
</comment>
<accession>A0A4Q2DJU0</accession>
<gene>
    <name evidence="5" type="ORF">EST38_g6916</name>
</gene>
<evidence type="ECO:0000313" key="5">
    <source>
        <dbReference type="EMBL" id="RXW18935.1"/>
    </source>
</evidence>
<feature type="coiled-coil region" evidence="2">
    <location>
        <begin position="102"/>
        <end position="133"/>
    </location>
</feature>
<feature type="region of interest" description="Disordered" evidence="3">
    <location>
        <begin position="52"/>
        <end position="79"/>
    </location>
</feature>
<organism evidence="5 6">
    <name type="scientific">Candolleomyces aberdarensis</name>
    <dbReference type="NCBI Taxonomy" id="2316362"/>
    <lineage>
        <taxon>Eukaryota</taxon>
        <taxon>Fungi</taxon>
        <taxon>Dikarya</taxon>
        <taxon>Basidiomycota</taxon>
        <taxon>Agaricomycotina</taxon>
        <taxon>Agaricomycetes</taxon>
        <taxon>Agaricomycetidae</taxon>
        <taxon>Agaricales</taxon>
        <taxon>Agaricineae</taxon>
        <taxon>Psathyrellaceae</taxon>
        <taxon>Candolleomyces</taxon>
    </lineage>
</organism>
<evidence type="ECO:0000256" key="3">
    <source>
        <dbReference type="SAM" id="MobiDB-lite"/>
    </source>
</evidence>
<evidence type="ECO:0000256" key="2">
    <source>
        <dbReference type="SAM" id="Coils"/>
    </source>
</evidence>
<feature type="domain" description="Mug135-like C-terminal" evidence="4">
    <location>
        <begin position="142"/>
        <end position="221"/>
    </location>
</feature>
<proteinExistence type="inferred from homology"/>
<dbReference type="Proteomes" id="UP000290288">
    <property type="component" value="Unassembled WGS sequence"/>
</dbReference>
<dbReference type="OrthoDB" id="10366213at2759"/>
<reference evidence="5 6" key="1">
    <citation type="submission" date="2019-01" db="EMBL/GenBank/DDBJ databases">
        <title>Draft genome sequence of Psathyrella aberdarensis IHI B618.</title>
        <authorList>
            <person name="Buettner E."/>
            <person name="Kellner H."/>
        </authorList>
    </citation>
    <scope>NUCLEOTIDE SEQUENCE [LARGE SCALE GENOMIC DNA]</scope>
    <source>
        <strain evidence="5 6">IHI B618</strain>
    </source>
</reference>
<comment type="similarity">
    <text evidence="1">Belongs to the UPF0612 family.</text>
</comment>
<keyword evidence="6" id="KW-1185">Reference proteome</keyword>
<dbReference type="InterPro" id="IPR013902">
    <property type="entry name" value="Mug135-like_C"/>
</dbReference>
<evidence type="ECO:0000256" key="1">
    <source>
        <dbReference type="ARBA" id="ARBA00005788"/>
    </source>
</evidence>